<keyword evidence="2" id="KW-0812">Transmembrane</keyword>
<comment type="caution">
    <text evidence="3">The sequence shown here is derived from an EMBL/GenBank/DDBJ whole genome shotgun (WGS) entry which is preliminary data.</text>
</comment>
<protein>
    <submittedName>
        <fullName evidence="3">Uncharacterized protein</fullName>
    </submittedName>
</protein>
<accession>A0A8H3UKZ1</accession>
<feature type="compositionally biased region" description="Polar residues" evidence="1">
    <location>
        <begin position="175"/>
        <end position="184"/>
    </location>
</feature>
<feature type="transmembrane region" description="Helical" evidence="2">
    <location>
        <begin position="342"/>
        <end position="361"/>
    </location>
</feature>
<feature type="compositionally biased region" description="Polar residues" evidence="1">
    <location>
        <begin position="123"/>
        <end position="140"/>
    </location>
</feature>
<name>A0A8H3UKZ1_VENIN</name>
<dbReference type="Proteomes" id="UP000433883">
    <property type="component" value="Unassembled WGS sequence"/>
</dbReference>
<evidence type="ECO:0000313" key="4">
    <source>
        <dbReference type="Proteomes" id="UP000433883"/>
    </source>
</evidence>
<gene>
    <name evidence="3" type="ORF">BLS_004166</name>
</gene>
<feature type="compositionally biased region" description="Polar residues" evidence="1">
    <location>
        <begin position="260"/>
        <end position="276"/>
    </location>
</feature>
<evidence type="ECO:0000256" key="1">
    <source>
        <dbReference type="SAM" id="MobiDB-lite"/>
    </source>
</evidence>
<dbReference type="EMBL" id="WNWQ01000272">
    <property type="protein sequence ID" value="KAE9972164.1"/>
    <property type="molecule type" value="Genomic_DNA"/>
</dbReference>
<sequence length="375" mass="40948">MYTPRAPARGWRFALLVLRACGFLLLVSSRGAQFKWRLQVERSSLSELRKRVDSLLWLAAMDLKARVKKYASPGRSKDKANRDTKAKPSTDDENDSDKKSIFSSASKSPVRVFIREQLHRKSSTIGTPKNSPSAKAPTNGSTPKKSPKSKISMLDVSPLSAKRAPAVPAKDSLLTIPTSTSTHTPGEPTSPVSMEIPRIETAVAVKLEKVSPQQSPDTATPNSEPPELNADNLQATDASPPIPPPNDLKSPASFPKRYSSLGQSGQPTHPLTITESLSEDETLVVEDRKDSVQDSDETSLQNGDVPVSTESAENEKAEAEAEAPTRVDLASVVKRKGRVDELLVTSFLILLLVFIFYNPFFDVPHVKVPTLEAFR</sequence>
<evidence type="ECO:0000256" key="2">
    <source>
        <dbReference type="SAM" id="Phobius"/>
    </source>
</evidence>
<feature type="region of interest" description="Disordered" evidence="1">
    <location>
        <begin position="69"/>
        <end position="104"/>
    </location>
</feature>
<keyword evidence="2" id="KW-1133">Transmembrane helix</keyword>
<feature type="compositionally biased region" description="Polar residues" evidence="1">
    <location>
        <begin position="211"/>
        <end position="222"/>
    </location>
</feature>
<reference evidence="3 4" key="1">
    <citation type="submission" date="2019-11" db="EMBL/GenBank/DDBJ databases">
        <title>Venturia inaequalis Genome Resource.</title>
        <authorList>
            <person name="Lichtner F.J."/>
        </authorList>
    </citation>
    <scope>NUCLEOTIDE SEQUENCE [LARGE SCALE GENOMIC DNA]</scope>
    <source>
        <strain evidence="3">Bline_iso_100314</strain>
    </source>
</reference>
<keyword evidence="2" id="KW-0472">Membrane</keyword>
<evidence type="ECO:0000313" key="3">
    <source>
        <dbReference type="EMBL" id="KAE9972164.1"/>
    </source>
</evidence>
<organism evidence="3 4">
    <name type="scientific">Venturia inaequalis</name>
    <name type="common">Apple scab fungus</name>
    <dbReference type="NCBI Taxonomy" id="5025"/>
    <lineage>
        <taxon>Eukaryota</taxon>
        <taxon>Fungi</taxon>
        <taxon>Dikarya</taxon>
        <taxon>Ascomycota</taxon>
        <taxon>Pezizomycotina</taxon>
        <taxon>Dothideomycetes</taxon>
        <taxon>Pleosporomycetidae</taxon>
        <taxon>Venturiales</taxon>
        <taxon>Venturiaceae</taxon>
        <taxon>Venturia</taxon>
    </lineage>
</organism>
<feature type="compositionally biased region" description="Low complexity" evidence="1">
    <location>
        <begin position="141"/>
        <end position="152"/>
    </location>
</feature>
<dbReference type="AlphaFoldDB" id="A0A8H3UKZ1"/>
<feature type="compositionally biased region" description="Basic and acidic residues" evidence="1">
    <location>
        <begin position="75"/>
        <end position="100"/>
    </location>
</feature>
<proteinExistence type="predicted"/>
<feature type="region of interest" description="Disordered" evidence="1">
    <location>
        <begin position="119"/>
        <end position="324"/>
    </location>
</feature>
<feature type="compositionally biased region" description="Basic and acidic residues" evidence="1">
    <location>
        <begin position="313"/>
        <end position="324"/>
    </location>
</feature>